<dbReference type="Gene3D" id="3.40.50.720">
    <property type="entry name" value="NAD(P)-binding Rossmann-like Domain"/>
    <property type="match status" value="1"/>
</dbReference>
<dbReference type="EMBL" id="CP001101">
    <property type="protein sequence ID" value="ACE04301.1"/>
    <property type="molecule type" value="Genomic_DNA"/>
</dbReference>
<gene>
    <name evidence="2" type="ordered locus">Cphamn1_1372</name>
</gene>
<dbReference type="Pfam" id="PF13460">
    <property type="entry name" value="NAD_binding_10"/>
    <property type="match status" value="1"/>
</dbReference>
<dbReference type="CDD" id="cd05243">
    <property type="entry name" value="SDR_a5"/>
    <property type="match status" value="1"/>
</dbReference>
<evidence type="ECO:0000313" key="2">
    <source>
        <dbReference type="EMBL" id="ACE04301.1"/>
    </source>
</evidence>
<dbReference type="STRING" id="331678.Cphamn1_1372"/>
<sequence>MQYSGTVLVAGATGRTGQWVVKRLQHYGIDYRLFVRSGEKAIEIFGPEVIDRITIGSIENQDEIDAAVKHVDAVICAVGGNVMDPESPPPSAIDRDGVIRLALRAKKSKTKRFILVSSLAVTREDNPLNKYGKVLTMKLEGENEVRKLYGEKDFSYTILRPGGLIDENAPLFHAMLFDTGDRIETGSINRSDVAEAAVEALWVPEAHNLTFELIQQEAAPQDSFTRYYKQVVQEE</sequence>
<dbReference type="HOGENOM" id="CLU_025711_0_2_10"/>
<evidence type="ECO:0000259" key="1">
    <source>
        <dbReference type="Pfam" id="PF13460"/>
    </source>
</evidence>
<dbReference type="OrthoDB" id="9803892at2"/>
<dbReference type="PANTHER" id="PTHR15020">
    <property type="entry name" value="FLAVIN REDUCTASE-RELATED"/>
    <property type="match status" value="1"/>
</dbReference>
<protein>
    <submittedName>
        <fullName evidence="2">NAD-dependent epimerase/dehydratase</fullName>
    </submittedName>
</protein>
<dbReference type="eggNOG" id="COG0702">
    <property type="taxonomic scope" value="Bacteria"/>
</dbReference>
<proteinExistence type="predicted"/>
<name>B3EJA1_CHLPB</name>
<dbReference type="AlphaFoldDB" id="B3EJA1"/>
<feature type="domain" description="NAD(P)-binding" evidence="1">
    <location>
        <begin position="11"/>
        <end position="201"/>
    </location>
</feature>
<dbReference type="InterPro" id="IPR016040">
    <property type="entry name" value="NAD(P)-bd_dom"/>
</dbReference>
<organism evidence="2">
    <name type="scientific">Chlorobium phaeobacteroides (strain BS1)</name>
    <dbReference type="NCBI Taxonomy" id="331678"/>
    <lineage>
        <taxon>Bacteria</taxon>
        <taxon>Pseudomonadati</taxon>
        <taxon>Chlorobiota</taxon>
        <taxon>Chlorobiia</taxon>
        <taxon>Chlorobiales</taxon>
        <taxon>Chlorobiaceae</taxon>
        <taxon>Chlorobium/Pelodictyon group</taxon>
        <taxon>Chlorobium</taxon>
    </lineage>
</organism>
<dbReference type="PANTHER" id="PTHR15020:SF50">
    <property type="entry name" value="UPF0659 PROTEIN YMR090W"/>
    <property type="match status" value="1"/>
</dbReference>
<dbReference type="SUPFAM" id="SSF51735">
    <property type="entry name" value="NAD(P)-binding Rossmann-fold domains"/>
    <property type="match status" value="1"/>
</dbReference>
<reference evidence="2" key="1">
    <citation type="submission" date="2008-06" db="EMBL/GenBank/DDBJ databases">
        <title>Complete sequence of Chlorobium phaeobacteroides BS1.</title>
        <authorList>
            <consortium name="US DOE Joint Genome Institute"/>
            <person name="Lucas S."/>
            <person name="Copeland A."/>
            <person name="Lapidus A."/>
            <person name="Glavina del Rio T."/>
            <person name="Dalin E."/>
            <person name="Tice H."/>
            <person name="Bruce D."/>
            <person name="Goodwin L."/>
            <person name="Pitluck S."/>
            <person name="Schmutz J."/>
            <person name="Larimer F."/>
            <person name="Land M."/>
            <person name="Hauser L."/>
            <person name="Kyrpides N."/>
            <person name="Ovchinnikova G."/>
            <person name="Li T."/>
            <person name="Liu Z."/>
            <person name="Zhao F."/>
            <person name="Overmann J."/>
            <person name="Bryant D.A."/>
            <person name="Richardson P."/>
        </authorList>
    </citation>
    <scope>NUCLEOTIDE SEQUENCE [LARGE SCALE GENOMIC DNA]</scope>
    <source>
        <strain evidence="2">BS1</strain>
    </source>
</reference>
<dbReference type="KEGG" id="cpb:Cphamn1_1372"/>
<accession>B3EJA1</accession>
<dbReference type="InterPro" id="IPR036291">
    <property type="entry name" value="NAD(P)-bd_dom_sf"/>
</dbReference>